<dbReference type="Proteomes" id="UP000299102">
    <property type="component" value="Unassembled WGS sequence"/>
</dbReference>
<dbReference type="OrthoDB" id="10014409at2759"/>
<comment type="caution">
    <text evidence="1">The sequence shown here is derived from an EMBL/GenBank/DDBJ whole genome shotgun (WGS) entry which is preliminary data.</text>
</comment>
<reference evidence="1 2" key="1">
    <citation type="journal article" date="2019" name="Commun. Biol.">
        <title>The bagworm genome reveals a unique fibroin gene that provides high tensile strength.</title>
        <authorList>
            <person name="Kono N."/>
            <person name="Nakamura H."/>
            <person name="Ohtoshi R."/>
            <person name="Tomita M."/>
            <person name="Numata K."/>
            <person name="Arakawa K."/>
        </authorList>
    </citation>
    <scope>NUCLEOTIDE SEQUENCE [LARGE SCALE GENOMIC DNA]</scope>
</reference>
<keyword evidence="2" id="KW-1185">Reference proteome</keyword>
<dbReference type="EMBL" id="BGZK01000143">
    <property type="protein sequence ID" value="GBP22797.1"/>
    <property type="molecule type" value="Genomic_DNA"/>
</dbReference>
<protein>
    <submittedName>
        <fullName evidence="1">Uncharacterized protein</fullName>
    </submittedName>
</protein>
<evidence type="ECO:0000313" key="2">
    <source>
        <dbReference type="Proteomes" id="UP000299102"/>
    </source>
</evidence>
<accession>A0A4C1U9Q8</accession>
<evidence type="ECO:0000313" key="1">
    <source>
        <dbReference type="EMBL" id="GBP22797.1"/>
    </source>
</evidence>
<name>A0A4C1U9Q8_EUMVA</name>
<organism evidence="1 2">
    <name type="scientific">Eumeta variegata</name>
    <name type="common">Bagworm moth</name>
    <name type="synonym">Eumeta japonica</name>
    <dbReference type="NCBI Taxonomy" id="151549"/>
    <lineage>
        <taxon>Eukaryota</taxon>
        <taxon>Metazoa</taxon>
        <taxon>Ecdysozoa</taxon>
        <taxon>Arthropoda</taxon>
        <taxon>Hexapoda</taxon>
        <taxon>Insecta</taxon>
        <taxon>Pterygota</taxon>
        <taxon>Neoptera</taxon>
        <taxon>Endopterygota</taxon>
        <taxon>Lepidoptera</taxon>
        <taxon>Glossata</taxon>
        <taxon>Ditrysia</taxon>
        <taxon>Tineoidea</taxon>
        <taxon>Psychidae</taxon>
        <taxon>Oiketicinae</taxon>
        <taxon>Eumeta</taxon>
    </lineage>
</organism>
<gene>
    <name evidence="1" type="ORF">EVAR_13588_1</name>
</gene>
<sequence>MLFNLYIDQLIVKLHEYWVACEWRLMGKCNPYAATHGLRHNLKKREQMLLKAENKYYSIPHITLQGVLLNKVTQVKYLGDWFA</sequence>
<proteinExistence type="predicted"/>
<dbReference type="AlphaFoldDB" id="A0A4C1U9Q8"/>